<sequence>MRMMMLTVIIINSATKGEEGIFVPVWYNDPNFCCLVREAKPMCVLYNALALVHAKNGIDFNAESIPIPWVAIAETIWGQGASLLLIFPPSPSSLCRLLFLPSSPHHTHLGKSVSQPLLCSSIFPPLCLFLILAYTRLLQHSSVFHPPLSFGLSVSSIPTSQNLIHRQATHTHTHKHTTVHSSPSTPRRDGQAGDPHSLCQ</sequence>
<proteinExistence type="predicted"/>
<reference evidence="2" key="1">
    <citation type="journal article" date="2023" name="Mol. Phylogenet. Evol.">
        <title>Genome-scale phylogeny and comparative genomics of the fungal order Sordariales.</title>
        <authorList>
            <person name="Hensen N."/>
            <person name="Bonometti L."/>
            <person name="Westerberg I."/>
            <person name="Brannstrom I.O."/>
            <person name="Guillou S."/>
            <person name="Cros-Aarteil S."/>
            <person name="Calhoun S."/>
            <person name="Haridas S."/>
            <person name="Kuo A."/>
            <person name="Mondo S."/>
            <person name="Pangilinan J."/>
            <person name="Riley R."/>
            <person name="LaButti K."/>
            <person name="Andreopoulos B."/>
            <person name="Lipzen A."/>
            <person name="Chen C."/>
            <person name="Yan M."/>
            <person name="Daum C."/>
            <person name="Ng V."/>
            <person name="Clum A."/>
            <person name="Steindorff A."/>
            <person name="Ohm R.A."/>
            <person name="Martin F."/>
            <person name="Silar P."/>
            <person name="Natvig D.O."/>
            <person name="Lalanne C."/>
            <person name="Gautier V."/>
            <person name="Ament-Velasquez S.L."/>
            <person name="Kruys A."/>
            <person name="Hutchinson M.I."/>
            <person name="Powell A.J."/>
            <person name="Barry K."/>
            <person name="Miller A.N."/>
            <person name="Grigoriev I.V."/>
            <person name="Debuchy R."/>
            <person name="Gladieux P."/>
            <person name="Hiltunen Thoren M."/>
            <person name="Johannesson H."/>
        </authorList>
    </citation>
    <scope>NUCLEOTIDE SEQUENCE</scope>
    <source>
        <strain evidence="2">CBS 990.96</strain>
    </source>
</reference>
<feature type="region of interest" description="Disordered" evidence="1">
    <location>
        <begin position="168"/>
        <end position="200"/>
    </location>
</feature>
<dbReference type="AlphaFoldDB" id="A0AAN7BTS8"/>
<evidence type="ECO:0000313" key="2">
    <source>
        <dbReference type="EMBL" id="KAK4229494.1"/>
    </source>
</evidence>
<organism evidence="2 3">
    <name type="scientific">Podospora fimiseda</name>
    <dbReference type="NCBI Taxonomy" id="252190"/>
    <lineage>
        <taxon>Eukaryota</taxon>
        <taxon>Fungi</taxon>
        <taxon>Dikarya</taxon>
        <taxon>Ascomycota</taxon>
        <taxon>Pezizomycotina</taxon>
        <taxon>Sordariomycetes</taxon>
        <taxon>Sordariomycetidae</taxon>
        <taxon>Sordariales</taxon>
        <taxon>Podosporaceae</taxon>
        <taxon>Podospora</taxon>
    </lineage>
</organism>
<name>A0AAN7BTS8_9PEZI</name>
<accession>A0AAN7BTS8</accession>
<dbReference type="EMBL" id="MU865307">
    <property type="protein sequence ID" value="KAK4229494.1"/>
    <property type="molecule type" value="Genomic_DNA"/>
</dbReference>
<keyword evidence="3" id="KW-1185">Reference proteome</keyword>
<gene>
    <name evidence="2" type="ORF">QBC38DRAFT_103421</name>
</gene>
<dbReference type="Proteomes" id="UP001301958">
    <property type="component" value="Unassembled WGS sequence"/>
</dbReference>
<protein>
    <submittedName>
        <fullName evidence="2">Uncharacterized protein</fullName>
    </submittedName>
</protein>
<feature type="compositionally biased region" description="Basic residues" evidence="1">
    <location>
        <begin position="168"/>
        <end position="178"/>
    </location>
</feature>
<comment type="caution">
    <text evidence="2">The sequence shown here is derived from an EMBL/GenBank/DDBJ whole genome shotgun (WGS) entry which is preliminary data.</text>
</comment>
<evidence type="ECO:0000313" key="3">
    <source>
        <dbReference type="Proteomes" id="UP001301958"/>
    </source>
</evidence>
<reference evidence="2" key="2">
    <citation type="submission" date="2023-05" db="EMBL/GenBank/DDBJ databases">
        <authorList>
            <consortium name="Lawrence Berkeley National Laboratory"/>
            <person name="Steindorff A."/>
            <person name="Hensen N."/>
            <person name="Bonometti L."/>
            <person name="Westerberg I."/>
            <person name="Brannstrom I.O."/>
            <person name="Guillou S."/>
            <person name="Cros-Aarteil S."/>
            <person name="Calhoun S."/>
            <person name="Haridas S."/>
            <person name="Kuo A."/>
            <person name="Mondo S."/>
            <person name="Pangilinan J."/>
            <person name="Riley R."/>
            <person name="Labutti K."/>
            <person name="Andreopoulos B."/>
            <person name="Lipzen A."/>
            <person name="Chen C."/>
            <person name="Yanf M."/>
            <person name="Daum C."/>
            <person name="Ng V."/>
            <person name="Clum A."/>
            <person name="Ohm R."/>
            <person name="Martin F."/>
            <person name="Silar P."/>
            <person name="Natvig D."/>
            <person name="Lalanne C."/>
            <person name="Gautier V."/>
            <person name="Ament-Velasquez S.L."/>
            <person name="Kruys A."/>
            <person name="Hutchinson M.I."/>
            <person name="Powell A.J."/>
            <person name="Barry K."/>
            <person name="Miller A.N."/>
            <person name="Grigoriev I.V."/>
            <person name="Debuchy R."/>
            <person name="Gladieux P."/>
            <person name="Thoren M.H."/>
            <person name="Johannesson H."/>
        </authorList>
    </citation>
    <scope>NUCLEOTIDE SEQUENCE</scope>
    <source>
        <strain evidence="2">CBS 990.96</strain>
    </source>
</reference>
<evidence type="ECO:0000256" key="1">
    <source>
        <dbReference type="SAM" id="MobiDB-lite"/>
    </source>
</evidence>